<dbReference type="GO" id="GO:0016020">
    <property type="term" value="C:membrane"/>
    <property type="evidence" value="ECO:0007669"/>
    <property type="project" value="UniProtKB-SubCell"/>
</dbReference>
<organism evidence="6 7">
    <name type="scientific">Cavia porcellus</name>
    <name type="common">Guinea pig</name>
    <dbReference type="NCBI Taxonomy" id="10141"/>
    <lineage>
        <taxon>Eukaryota</taxon>
        <taxon>Metazoa</taxon>
        <taxon>Chordata</taxon>
        <taxon>Craniata</taxon>
        <taxon>Vertebrata</taxon>
        <taxon>Euteleostomi</taxon>
        <taxon>Mammalia</taxon>
        <taxon>Eutheria</taxon>
        <taxon>Euarchontoglires</taxon>
        <taxon>Glires</taxon>
        <taxon>Rodentia</taxon>
        <taxon>Hystricomorpha</taxon>
        <taxon>Caviidae</taxon>
        <taxon>Cavia</taxon>
    </lineage>
</organism>
<feature type="transmembrane region" description="Helical" evidence="5">
    <location>
        <begin position="12"/>
        <end position="35"/>
    </location>
</feature>
<dbReference type="OMA" id="WMYLFFT"/>
<feature type="transmembrane region" description="Helical" evidence="5">
    <location>
        <begin position="88"/>
        <end position="121"/>
    </location>
</feature>
<keyword evidence="2 5" id="KW-0812">Transmembrane</keyword>
<dbReference type="InParanoid" id="A0A286XHL7"/>
<name>A0A286XHL7_CAVPO</name>
<reference evidence="6" key="3">
    <citation type="submission" date="2025-09" db="UniProtKB">
        <authorList>
            <consortium name="Ensembl"/>
        </authorList>
    </citation>
    <scope>IDENTIFICATION</scope>
    <source>
        <strain evidence="6">2N</strain>
    </source>
</reference>
<dbReference type="EMBL" id="AAKN02045299">
    <property type="status" value="NOT_ANNOTATED_CDS"/>
    <property type="molecule type" value="Genomic_DNA"/>
</dbReference>
<reference evidence="7" key="1">
    <citation type="journal article" date="2011" name="Nature">
        <title>A high-resolution map of human evolutionary constraint using 29 mammals.</title>
        <authorList>
            <person name="Lindblad-Toh K."/>
            <person name="Garber M."/>
            <person name="Zuk O."/>
            <person name="Lin M.F."/>
            <person name="Parker B.J."/>
            <person name="Washietl S."/>
            <person name="Kheradpour P."/>
            <person name="Ernst J."/>
            <person name="Jordan G."/>
            <person name="Mauceli E."/>
            <person name="Ward L.D."/>
            <person name="Lowe C.B."/>
            <person name="Holloway A.K."/>
            <person name="Clamp M."/>
            <person name="Gnerre S."/>
            <person name="Alfoldi J."/>
            <person name="Beal K."/>
            <person name="Chang J."/>
            <person name="Clawson H."/>
            <person name="Cuff J."/>
            <person name="Di Palma F."/>
            <person name="Fitzgerald S."/>
            <person name="Flicek P."/>
            <person name="Guttman M."/>
            <person name="Hubisz M.J."/>
            <person name="Jaffe D.B."/>
            <person name="Jungreis I."/>
            <person name="Kent W.J."/>
            <person name="Kostka D."/>
            <person name="Lara M."/>
            <person name="Martins A.L."/>
            <person name="Massingham T."/>
            <person name="Moltke I."/>
            <person name="Raney B.J."/>
            <person name="Rasmussen M.D."/>
            <person name="Robinson J."/>
            <person name="Stark A."/>
            <person name="Vilella A.J."/>
            <person name="Wen J."/>
            <person name="Xie X."/>
            <person name="Zody M.C."/>
            <person name="Baldwin J."/>
            <person name="Bloom T."/>
            <person name="Chin C.W."/>
            <person name="Heiman D."/>
            <person name="Nicol R."/>
            <person name="Nusbaum C."/>
            <person name="Young S."/>
            <person name="Wilkinson J."/>
            <person name="Worley K.C."/>
            <person name="Kovar C.L."/>
            <person name="Muzny D.M."/>
            <person name="Gibbs R.A."/>
            <person name="Cree A."/>
            <person name="Dihn H.H."/>
            <person name="Fowler G."/>
            <person name="Jhangiani S."/>
            <person name="Joshi V."/>
            <person name="Lee S."/>
            <person name="Lewis L.R."/>
            <person name="Nazareth L.V."/>
            <person name="Okwuonu G."/>
            <person name="Santibanez J."/>
            <person name="Warren W.C."/>
            <person name="Mardis E.R."/>
            <person name="Weinstock G.M."/>
            <person name="Wilson R.K."/>
            <person name="Delehaunty K."/>
            <person name="Dooling D."/>
            <person name="Fronik C."/>
            <person name="Fulton L."/>
            <person name="Fulton B."/>
            <person name="Graves T."/>
            <person name="Minx P."/>
            <person name="Sodergren E."/>
            <person name="Birney E."/>
            <person name="Margulies E.H."/>
            <person name="Herrero J."/>
            <person name="Green E.D."/>
            <person name="Haussler D."/>
            <person name="Siepel A."/>
            <person name="Goldman N."/>
            <person name="Pollard K.S."/>
            <person name="Pedersen J.S."/>
            <person name="Lander E.S."/>
            <person name="Kellis M."/>
        </authorList>
    </citation>
    <scope>NUCLEOTIDE SEQUENCE [LARGE SCALE GENOMIC DNA]</scope>
    <source>
        <strain evidence="7">2N</strain>
    </source>
</reference>
<dbReference type="EMBL" id="AAKN02045300">
    <property type="status" value="NOT_ANNOTATED_CDS"/>
    <property type="molecule type" value="Genomic_DNA"/>
</dbReference>
<keyword evidence="3 5" id="KW-1133">Transmembrane helix</keyword>
<dbReference type="VEuPathDB" id="HostDB:ENSCPOG00000032170"/>
<dbReference type="Proteomes" id="UP000005447">
    <property type="component" value="Unassembled WGS sequence"/>
</dbReference>
<gene>
    <name evidence="6" type="primary">LOC106026778</name>
</gene>
<sequence length="129" mass="14697">MSVTYQRIEEELRMVGAIQAMNGMHIQLLGGLWRYFFISQMSAISTVYIPIAVLVGYPFWSSLTYLLSGMITILTERRQTKFMIPCMISINIFSLCISVIGLILLLIELAIAIFLISSPIWQLVSIRFL</sequence>
<dbReference type="AlphaFoldDB" id="A0A286XHL7"/>
<feature type="transmembrane region" description="Helical" evidence="5">
    <location>
        <begin position="47"/>
        <end position="67"/>
    </location>
</feature>
<proteinExistence type="predicted"/>
<evidence type="ECO:0000256" key="3">
    <source>
        <dbReference type="ARBA" id="ARBA00022989"/>
    </source>
</evidence>
<keyword evidence="7" id="KW-1185">Reference proteome</keyword>
<comment type="subcellular location">
    <subcellularLocation>
        <location evidence="1">Membrane</location>
        <topology evidence="1">Multi-pass membrane protein</topology>
    </subcellularLocation>
</comment>
<evidence type="ECO:0000256" key="5">
    <source>
        <dbReference type="SAM" id="Phobius"/>
    </source>
</evidence>
<dbReference type="Bgee" id="ENSCPOG00000032170">
    <property type="expression patterns" value="Expressed in testis and 2 other cell types or tissues"/>
</dbReference>
<evidence type="ECO:0000313" key="6">
    <source>
        <dbReference type="Ensembl" id="ENSCPOP00000024937.1"/>
    </source>
</evidence>
<reference evidence="6" key="2">
    <citation type="submission" date="2025-08" db="UniProtKB">
        <authorList>
            <consortium name="Ensembl"/>
        </authorList>
    </citation>
    <scope>IDENTIFICATION</scope>
    <source>
        <strain evidence="6">2N</strain>
    </source>
</reference>
<dbReference type="Ensembl" id="ENSCPOT00000034171.1">
    <property type="protein sequence ID" value="ENSCPOP00000024937.1"/>
    <property type="gene ID" value="ENSCPOG00000032170.1"/>
</dbReference>
<accession>A0A286XHL7</accession>
<dbReference type="InterPro" id="IPR007237">
    <property type="entry name" value="CD20-like"/>
</dbReference>
<dbReference type="Pfam" id="PF04103">
    <property type="entry name" value="CD20"/>
    <property type="match status" value="1"/>
</dbReference>
<dbReference type="GeneTree" id="ENSGT00900000141581"/>
<evidence type="ECO:0000256" key="1">
    <source>
        <dbReference type="ARBA" id="ARBA00004141"/>
    </source>
</evidence>
<evidence type="ECO:0000313" key="7">
    <source>
        <dbReference type="Proteomes" id="UP000005447"/>
    </source>
</evidence>
<protein>
    <submittedName>
        <fullName evidence="6">Uncharacterized protein</fullName>
    </submittedName>
</protein>
<evidence type="ECO:0000256" key="4">
    <source>
        <dbReference type="ARBA" id="ARBA00023136"/>
    </source>
</evidence>
<dbReference type="STRING" id="10141.ENSCPOP00000024937"/>
<keyword evidence="4 5" id="KW-0472">Membrane</keyword>
<evidence type="ECO:0000256" key="2">
    <source>
        <dbReference type="ARBA" id="ARBA00022692"/>
    </source>
</evidence>